<dbReference type="EMBL" id="MEVI01000002">
    <property type="protein sequence ID" value="OGC55421.1"/>
    <property type="molecule type" value="Genomic_DNA"/>
</dbReference>
<feature type="domain" description="DHHA2" evidence="8">
    <location>
        <begin position="186"/>
        <end position="311"/>
    </location>
</feature>
<sequence length="312" mass="34900">MRVFLVGHRVPDLDASSGPIEYAEFLVKSKRYDNAEIIPAICDDINKETKFIFDKFNVETPRKISASDISKEDRVILIDHNEEDQRMEGLNSDQVIEIVDHHKIKINFSSPLRIDVKPLGSVSSVIYENFVKEDITPSTKIASLTLASILSDTQGLKATTTTGWDMKAASDLSKLLNVDVDALTFEIFKAKSGIEGLSHEEIVRKDYKIFDFSGKRVFIGQVETVEPHKLIELKDGLLKAMEEVKAKEGVGLLFLTITDVLKINSVMLYVTEEEGKIAEEAFNGVGESNLINIGPRMSRKKDIAPEIERVIS</sequence>
<dbReference type="InterPro" id="IPR038222">
    <property type="entry name" value="DHHA2_dom_sf"/>
</dbReference>
<evidence type="ECO:0000256" key="6">
    <source>
        <dbReference type="ARBA" id="ARBA00032535"/>
    </source>
</evidence>
<evidence type="ECO:0000256" key="7">
    <source>
        <dbReference type="ARBA" id="ARBA00047820"/>
    </source>
</evidence>
<dbReference type="InterPro" id="IPR001667">
    <property type="entry name" value="DDH_dom"/>
</dbReference>
<evidence type="ECO:0000313" key="9">
    <source>
        <dbReference type="EMBL" id="OGC55421.1"/>
    </source>
</evidence>
<comment type="caution">
    <text evidence="9">The sequence shown here is derived from an EMBL/GenBank/DDBJ whole genome shotgun (WGS) entry which is preliminary data.</text>
</comment>
<proteinExistence type="predicted"/>
<evidence type="ECO:0000256" key="1">
    <source>
        <dbReference type="ARBA" id="ARBA00001936"/>
    </source>
</evidence>
<dbReference type="Pfam" id="PF01368">
    <property type="entry name" value="DHH"/>
    <property type="match status" value="1"/>
</dbReference>
<evidence type="ECO:0000256" key="4">
    <source>
        <dbReference type="ARBA" id="ARBA00022801"/>
    </source>
</evidence>
<dbReference type="InterPro" id="IPR004097">
    <property type="entry name" value="DHHA2"/>
</dbReference>
<protein>
    <recommendedName>
        <fullName evidence="2">inorganic diphosphatase</fullName>
        <ecNumber evidence="2">3.6.1.1</ecNumber>
    </recommendedName>
    <alternativeName>
        <fullName evidence="6">Pyrophosphate phospho-hydrolase</fullName>
    </alternativeName>
</protein>
<dbReference type="PANTHER" id="PTHR12112:SF22">
    <property type="entry name" value="MANGANESE-DEPENDENT INORGANIC PYROPHOSPHATASE-RELATED"/>
    <property type="match status" value="1"/>
</dbReference>
<organism evidence="9 10">
    <name type="scientific">candidate division WWE3 bacterium RIFCSPLOWO2_01_FULL_41_18</name>
    <dbReference type="NCBI Taxonomy" id="1802625"/>
    <lineage>
        <taxon>Bacteria</taxon>
        <taxon>Katanobacteria</taxon>
    </lineage>
</organism>
<dbReference type="Gene3D" id="3.10.310.20">
    <property type="entry name" value="DHHA2 domain"/>
    <property type="match status" value="1"/>
</dbReference>
<reference evidence="9 10" key="1">
    <citation type="journal article" date="2016" name="Nat. Commun.">
        <title>Thousands of microbial genomes shed light on interconnected biogeochemical processes in an aquifer system.</title>
        <authorList>
            <person name="Anantharaman K."/>
            <person name="Brown C.T."/>
            <person name="Hug L.A."/>
            <person name="Sharon I."/>
            <person name="Castelle C.J."/>
            <person name="Probst A.J."/>
            <person name="Thomas B.C."/>
            <person name="Singh A."/>
            <person name="Wilkins M.J."/>
            <person name="Karaoz U."/>
            <person name="Brodie E.L."/>
            <person name="Williams K.H."/>
            <person name="Hubbard S.S."/>
            <person name="Banfield J.F."/>
        </authorList>
    </citation>
    <scope>NUCLEOTIDE SEQUENCE [LARGE SCALE GENOMIC DNA]</scope>
</reference>
<evidence type="ECO:0000259" key="8">
    <source>
        <dbReference type="SMART" id="SM01131"/>
    </source>
</evidence>
<dbReference type="PANTHER" id="PTHR12112">
    <property type="entry name" value="BNIP - RELATED"/>
    <property type="match status" value="1"/>
</dbReference>
<dbReference type="GO" id="GO:0005737">
    <property type="term" value="C:cytoplasm"/>
    <property type="evidence" value="ECO:0007669"/>
    <property type="project" value="InterPro"/>
</dbReference>
<dbReference type="InterPro" id="IPR038763">
    <property type="entry name" value="DHH_sf"/>
</dbReference>
<dbReference type="EC" id="3.6.1.1" evidence="2"/>
<keyword evidence="5" id="KW-0464">Manganese</keyword>
<dbReference type="SUPFAM" id="SSF64182">
    <property type="entry name" value="DHH phosphoesterases"/>
    <property type="match status" value="1"/>
</dbReference>
<keyword evidence="4" id="KW-0378">Hydrolase</keyword>
<evidence type="ECO:0000256" key="3">
    <source>
        <dbReference type="ARBA" id="ARBA00022723"/>
    </source>
</evidence>
<dbReference type="SMART" id="SM01131">
    <property type="entry name" value="DHHA2"/>
    <property type="match status" value="1"/>
</dbReference>
<gene>
    <name evidence="9" type="ORF">A3A78_00485</name>
</gene>
<dbReference type="AlphaFoldDB" id="A0A1F4VDU5"/>
<dbReference type="Proteomes" id="UP000176504">
    <property type="component" value="Unassembled WGS sequence"/>
</dbReference>
<dbReference type="Pfam" id="PF02833">
    <property type="entry name" value="DHHA2"/>
    <property type="match status" value="1"/>
</dbReference>
<accession>A0A1F4VDU5</accession>
<dbReference type="GO" id="GO:0004427">
    <property type="term" value="F:inorganic diphosphate phosphatase activity"/>
    <property type="evidence" value="ECO:0007669"/>
    <property type="project" value="UniProtKB-EC"/>
</dbReference>
<evidence type="ECO:0000313" key="10">
    <source>
        <dbReference type="Proteomes" id="UP000176504"/>
    </source>
</evidence>
<keyword evidence="3" id="KW-0479">Metal-binding</keyword>
<evidence type="ECO:0000256" key="5">
    <source>
        <dbReference type="ARBA" id="ARBA00023211"/>
    </source>
</evidence>
<name>A0A1F4VDU5_UNCKA</name>
<comment type="cofactor">
    <cofactor evidence="1">
        <name>Mn(2+)</name>
        <dbReference type="ChEBI" id="CHEBI:29035"/>
    </cofactor>
</comment>
<dbReference type="Gene3D" id="3.90.1640.10">
    <property type="entry name" value="inorganic pyrophosphatase (n-terminal core)"/>
    <property type="match status" value="1"/>
</dbReference>
<evidence type="ECO:0000256" key="2">
    <source>
        <dbReference type="ARBA" id="ARBA00012146"/>
    </source>
</evidence>
<dbReference type="GO" id="GO:0046872">
    <property type="term" value="F:metal ion binding"/>
    <property type="evidence" value="ECO:0007669"/>
    <property type="project" value="UniProtKB-KW"/>
</dbReference>
<comment type="catalytic activity">
    <reaction evidence="7">
        <text>diphosphate + H2O = 2 phosphate + H(+)</text>
        <dbReference type="Rhea" id="RHEA:24576"/>
        <dbReference type="ChEBI" id="CHEBI:15377"/>
        <dbReference type="ChEBI" id="CHEBI:15378"/>
        <dbReference type="ChEBI" id="CHEBI:33019"/>
        <dbReference type="ChEBI" id="CHEBI:43474"/>
        <dbReference type="EC" id="3.6.1.1"/>
    </reaction>
</comment>